<dbReference type="OrthoDB" id="2986975at2759"/>
<dbReference type="GO" id="GO:0016887">
    <property type="term" value="F:ATP hydrolysis activity"/>
    <property type="evidence" value="ECO:0007669"/>
    <property type="project" value="RHEA"/>
</dbReference>
<dbReference type="Pfam" id="PF20209">
    <property type="entry name" value="DUF6570"/>
    <property type="match status" value="1"/>
</dbReference>
<protein>
    <recommendedName>
        <fullName evidence="1">ATP-dependent DNA helicase</fullName>
        <ecNumber evidence="1">5.6.2.3</ecNumber>
    </recommendedName>
</protein>
<feature type="domain" description="DNA helicase Pif1-like DEAD-box helicase" evidence="3">
    <location>
        <begin position="1266"/>
        <end position="1409"/>
    </location>
</feature>
<feature type="region of interest" description="Disordered" evidence="2">
    <location>
        <begin position="1"/>
        <end position="31"/>
    </location>
</feature>
<dbReference type="GO" id="GO:0043139">
    <property type="term" value="F:5'-3' DNA helicase activity"/>
    <property type="evidence" value="ECO:0007669"/>
    <property type="project" value="UniProtKB-EC"/>
</dbReference>
<dbReference type="CDD" id="cd18809">
    <property type="entry name" value="SF1_C_RecD"/>
    <property type="match status" value="1"/>
</dbReference>
<gene>
    <name evidence="6" type="primary">RRM3_1</name>
    <name evidence="6" type="ORF">Hypma_015885</name>
</gene>
<dbReference type="EC" id="5.6.2.3" evidence="1"/>
<dbReference type="Gene3D" id="3.40.50.300">
    <property type="entry name" value="P-loop containing nucleotide triphosphate hydrolases"/>
    <property type="match status" value="1"/>
</dbReference>
<evidence type="ECO:0000313" key="7">
    <source>
        <dbReference type="Proteomes" id="UP000076154"/>
    </source>
</evidence>
<feature type="region of interest" description="Disordered" evidence="2">
    <location>
        <begin position="323"/>
        <end position="342"/>
    </location>
</feature>
<dbReference type="InterPro" id="IPR010285">
    <property type="entry name" value="DNA_helicase_pif1-like_DEAD"/>
</dbReference>
<dbReference type="Pfam" id="PF14214">
    <property type="entry name" value="Helitron_like_N"/>
    <property type="match status" value="1"/>
</dbReference>
<dbReference type="InterPro" id="IPR027417">
    <property type="entry name" value="P-loop_NTPase"/>
</dbReference>
<dbReference type="EMBL" id="LUEZ02000010">
    <property type="protein sequence ID" value="RDB28920.1"/>
    <property type="molecule type" value="Genomic_DNA"/>
</dbReference>
<dbReference type="InterPro" id="IPR051055">
    <property type="entry name" value="PIF1_helicase"/>
</dbReference>
<keyword evidence="1 6" id="KW-0347">Helicase</keyword>
<dbReference type="SUPFAM" id="SSF52540">
    <property type="entry name" value="P-loop containing nucleoside triphosphate hydrolases"/>
    <property type="match status" value="1"/>
</dbReference>
<dbReference type="Pfam" id="PF05970">
    <property type="entry name" value="PIF1"/>
    <property type="match status" value="1"/>
</dbReference>
<keyword evidence="1" id="KW-0227">DNA damage</keyword>
<keyword evidence="1" id="KW-0378">Hydrolase</keyword>
<comment type="caution">
    <text evidence="6">The sequence shown here is derived from an EMBL/GenBank/DDBJ whole genome shotgun (WGS) entry which is preliminary data.</text>
</comment>
<accession>A0A369K607</accession>
<evidence type="ECO:0000313" key="6">
    <source>
        <dbReference type="EMBL" id="RDB28920.1"/>
    </source>
</evidence>
<keyword evidence="1" id="KW-0067">ATP-binding</keyword>
<sequence>MTELSSIPSRKRKAPELQDRPPKQFRSSLRSSERTLPDCAWSRSGFLSTPSKRIIQDATAAFIDRTGNDALKTAPCGSCAREMDLSLLKGYAIQDIPSPLRLHPTNPHPAHDLRMGMLLHGPAIRPDNTTFICSDCDRKLRQDTMPELSLANNMWIGDIPHELGVLTLPERVLIAKYFPAAYIVKLFPKKKGARYWDKRLMHSGIKGNVSTYRLDHSEIASMIEGNDMPPPARILSAVIGVTFVGPKQLPDKTLPDMFLVRRLRVFQALRWLKRHNPIYRDITISQDRLNELPLNGIPEEILAGVKYSSDVELLDQERDGYIPEHEEEPDSDAPYEPAMSDQQRSETNTIFNYSQHYSVGVAPADVIPVSDSFMDNFTVEEGEVTEPAVIPLMVNGVIDSEGDDVPANDVLAHALNNTAAHFQYSSRTVWEVSKLDELIMYRMKRMRVFGVIQKRNICRAATVQIKTNAFQRNQHILKSLKPADLLTASREETRRVPFSNPAVQALRKNITAVRGRIPGTDESRTAIRSKIWSTIVMHNPPNLWITINPPDTQDSIAQVMSGEDIDLDRFNALLGPSATQRSINVASDPFASARYFHTIIRIVLEEMFGITVRRGHNIERREGIFGVVNSYIGTVEAQGRGSLHLHLLLWLKDSPTSNEMQSALSSEAFSEKMRNFIKANIRADIDGMDTSAVKAMPVVPEISYSRPIDPRKPNFEARVTEREHQLARAVQVHATDDWVSEDGEWGPKRKAGCINNFCPPLMNILWSNHDIKLIISSGEAKHLAWYLSRYAAKKQLAAFNASALLAKSLAYFYAEEKRKKEILEMNKRLIQRCANTLSRHHEFSGPEVMSYIMGWGDRYESHHYVTIYWDSALNALKRQFPELKGRRNIGSIDEGLEMSRTEAGTGDKEDTSVRLVFEDGEIKVYDQLKDYRFRGHALTNSSFLDFFLNTYEGTLSDLDFLDRTHVTSRSERVPYKSGSEKKKRCRIIRRAGHETLPLFVGRWFPRSDDPDSRELYCASMLMLLKPWESLSTLKAPFENFATAFDHFFSSASHRDKRIMENIQFYHDSSDSAKQKADEAAQISGFEPNEADDEELETEPFPDADDEDNTYEITEDDIERARRESEPPKEIFFGENAMLTAVNVGIFSEERPSTAYRPFAQRIREQDVHQINKWTKALKSFTCIDNLATISDRDFNEFDTPSVSSATHLGNEITPSVISVPSISIDYESLINRQRLEILNADQMRAYLIIERQTISRLRGENVPQLLMLVLGQGGTEKSLLIEAITETFKELGIAHRLAKTASSGVAASLIGGDTLHSWAGIPVNMHAEGADWTERGSRTSQEKRTRNIAGKLLWLHDELSMTTKDQLCLVSEATGKVLVGEAGSDATVPFGGLDVVLFGDFHQFPPVRNRYGALYCNRPATDKIRALIGREIYLQFNKVVILKEQKRIRDPVWNRILSRLRNGECVGEDISELKRMILSHESCDVPDFDSGEWSNAILVTSRHGVRNQWNTAALKKHCAGSGNRLYVSQAEDTIGTNGAPLTNTQRLIVASMTSKHSGKLPERVQLAVGMKAMVLINIATEAEIANGTRGVIIDIALDHRESTYNVTDDGQILLRYPPAVILFKPDIPLSIDFEGFPKGIIPIAPTEVTFRITTPDRVSHQIRRRQLAVTPAYAFTDYKSQGQTIERVIVDLAKPPTGELTPFHAYVALSRGRGRDSIRLLRDFADNLFTTHPSEDLRQEDARLEDLDRNTF</sequence>
<feature type="domain" description="Helitron helicase-like" evidence="4">
    <location>
        <begin position="448"/>
        <end position="649"/>
    </location>
</feature>
<dbReference type="Proteomes" id="UP000076154">
    <property type="component" value="Unassembled WGS sequence"/>
</dbReference>
<dbReference type="InParanoid" id="A0A369K607"/>
<dbReference type="GO" id="GO:0006310">
    <property type="term" value="P:DNA recombination"/>
    <property type="evidence" value="ECO:0007669"/>
    <property type="project" value="UniProtKB-KW"/>
</dbReference>
<evidence type="ECO:0000256" key="1">
    <source>
        <dbReference type="RuleBase" id="RU363044"/>
    </source>
</evidence>
<evidence type="ECO:0000259" key="3">
    <source>
        <dbReference type="Pfam" id="PF05970"/>
    </source>
</evidence>
<keyword evidence="1" id="KW-0547">Nucleotide-binding</keyword>
<feature type="domain" description="DUF6570" evidence="5">
    <location>
        <begin position="143"/>
        <end position="290"/>
    </location>
</feature>
<dbReference type="GO" id="GO:0006281">
    <property type="term" value="P:DNA repair"/>
    <property type="evidence" value="ECO:0007669"/>
    <property type="project" value="UniProtKB-KW"/>
</dbReference>
<reference evidence="6" key="1">
    <citation type="submission" date="2018-04" db="EMBL/GenBank/DDBJ databases">
        <title>Whole genome sequencing of Hypsizygus marmoreus.</title>
        <authorList>
            <person name="Choi I.-G."/>
            <person name="Min B."/>
            <person name="Kim J.-G."/>
            <person name="Kim S."/>
            <person name="Oh Y.-L."/>
            <person name="Kong W.-S."/>
            <person name="Park H."/>
            <person name="Jeong J."/>
            <person name="Song E.-S."/>
        </authorList>
    </citation>
    <scope>NUCLEOTIDE SEQUENCE [LARGE SCALE GENOMIC DNA]</scope>
    <source>
        <strain evidence="6">51987-8</strain>
    </source>
</reference>
<keyword evidence="1" id="KW-0233">DNA recombination</keyword>
<dbReference type="InterPro" id="IPR046700">
    <property type="entry name" value="DUF6570"/>
</dbReference>
<evidence type="ECO:0000259" key="4">
    <source>
        <dbReference type="Pfam" id="PF14214"/>
    </source>
</evidence>
<dbReference type="InterPro" id="IPR025476">
    <property type="entry name" value="Helitron_helicase-like"/>
</dbReference>
<comment type="catalytic activity">
    <reaction evidence="1">
        <text>ATP + H2O = ADP + phosphate + H(+)</text>
        <dbReference type="Rhea" id="RHEA:13065"/>
        <dbReference type="ChEBI" id="CHEBI:15377"/>
        <dbReference type="ChEBI" id="CHEBI:15378"/>
        <dbReference type="ChEBI" id="CHEBI:30616"/>
        <dbReference type="ChEBI" id="CHEBI:43474"/>
        <dbReference type="ChEBI" id="CHEBI:456216"/>
        <dbReference type="EC" id="5.6.2.3"/>
    </reaction>
</comment>
<keyword evidence="1" id="KW-0234">DNA repair</keyword>
<evidence type="ECO:0000256" key="2">
    <source>
        <dbReference type="SAM" id="MobiDB-lite"/>
    </source>
</evidence>
<dbReference type="STRING" id="39966.A0A369K607"/>
<feature type="compositionally biased region" description="Acidic residues" evidence="2">
    <location>
        <begin position="1088"/>
        <end position="1109"/>
    </location>
</feature>
<proteinExistence type="inferred from homology"/>
<feature type="region of interest" description="Disordered" evidence="2">
    <location>
        <begin position="1069"/>
        <end position="1109"/>
    </location>
</feature>
<comment type="similarity">
    <text evidence="1">Belongs to the helicase family.</text>
</comment>
<dbReference type="GO" id="GO:0000723">
    <property type="term" value="P:telomere maintenance"/>
    <property type="evidence" value="ECO:0007669"/>
    <property type="project" value="InterPro"/>
</dbReference>
<comment type="cofactor">
    <cofactor evidence="1">
        <name>Mg(2+)</name>
        <dbReference type="ChEBI" id="CHEBI:18420"/>
    </cofactor>
</comment>
<name>A0A369K607_HYPMA</name>
<dbReference type="GO" id="GO:0005524">
    <property type="term" value="F:ATP binding"/>
    <property type="evidence" value="ECO:0007669"/>
    <property type="project" value="UniProtKB-KW"/>
</dbReference>
<dbReference type="PANTHER" id="PTHR47642">
    <property type="entry name" value="ATP-DEPENDENT DNA HELICASE"/>
    <property type="match status" value="1"/>
</dbReference>
<feature type="compositionally biased region" description="Basic and acidic residues" evidence="2">
    <location>
        <begin position="1069"/>
        <end position="1078"/>
    </location>
</feature>
<dbReference type="PANTHER" id="PTHR47642:SF5">
    <property type="entry name" value="ATP-DEPENDENT DNA HELICASE"/>
    <property type="match status" value="1"/>
</dbReference>
<keyword evidence="7" id="KW-1185">Reference proteome</keyword>
<evidence type="ECO:0000259" key="5">
    <source>
        <dbReference type="Pfam" id="PF20209"/>
    </source>
</evidence>
<organism evidence="6 7">
    <name type="scientific">Hypsizygus marmoreus</name>
    <name type="common">White beech mushroom</name>
    <name type="synonym">Agaricus marmoreus</name>
    <dbReference type="NCBI Taxonomy" id="39966"/>
    <lineage>
        <taxon>Eukaryota</taxon>
        <taxon>Fungi</taxon>
        <taxon>Dikarya</taxon>
        <taxon>Basidiomycota</taxon>
        <taxon>Agaricomycotina</taxon>
        <taxon>Agaricomycetes</taxon>
        <taxon>Agaricomycetidae</taxon>
        <taxon>Agaricales</taxon>
        <taxon>Tricholomatineae</taxon>
        <taxon>Lyophyllaceae</taxon>
        <taxon>Hypsizygus</taxon>
    </lineage>
</organism>